<feature type="transmembrane region" description="Helical" evidence="1">
    <location>
        <begin position="224"/>
        <end position="249"/>
    </location>
</feature>
<organism evidence="2">
    <name type="scientific">bioreactor metagenome</name>
    <dbReference type="NCBI Taxonomy" id="1076179"/>
    <lineage>
        <taxon>unclassified sequences</taxon>
        <taxon>metagenomes</taxon>
        <taxon>ecological metagenomes</taxon>
    </lineage>
</organism>
<dbReference type="EMBL" id="VSSQ01004843">
    <property type="protein sequence ID" value="MPM26850.1"/>
    <property type="molecule type" value="Genomic_DNA"/>
</dbReference>
<evidence type="ECO:0000256" key="1">
    <source>
        <dbReference type="SAM" id="Phobius"/>
    </source>
</evidence>
<gene>
    <name evidence="2" type="ORF">SDC9_73355</name>
</gene>
<feature type="transmembrane region" description="Helical" evidence="1">
    <location>
        <begin position="186"/>
        <end position="204"/>
    </location>
</feature>
<proteinExistence type="predicted"/>
<protein>
    <submittedName>
        <fullName evidence="2">Uncharacterized protein</fullName>
    </submittedName>
</protein>
<reference evidence="2" key="1">
    <citation type="submission" date="2019-08" db="EMBL/GenBank/DDBJ databases">
        <authorList>
            <person name="Kucharzyk K."/>
            <person name="Murdoch R.W."/>
            <person name="Higgins S."/>
            <person name="Loffler F."/>
        </authorList>
    </citation>
    <scope>NUCLEOTIDE SEQUENCE</scope>
</reference>
<feature type="transmembrane region" description="Helical" evidence="1">
    <location>
        <begin position="269"/>
        <end position="290"/>
    </location>
</feature>
<keyword evidence="1" id="KW-0472">Membrane</keyword>
<accession>A0A644YEI3</accession>
<dbReference type="AlphaFoldDB" id="A0A644YEI3"/>
<sequence length="302" mass="35152">MKKRYLFINCLILSLLFFAMTNHFARQLLFEIEASSLTGYLPYGEAEVIDRDYLEQFVSDQDLIDSLKEEYDSFILVKKYGTMFGIYAYHADWKLPLSSGTYFTSEQFASHQRYYISNKRSEGERVGIPLAENQYTYVNLLSMDTTYNDYQPTMRMNTYYINRQLSNSQLFTGSYAVTELDSGYDWLFVGFFLLGTIQIFITSFQQHRLTISVKKLCGYQNRKLYLAFILPLLGILLGSAAAGIGLFLLMHQELYHLEIFQSRLWEAEWQVVGMIIPLFLVFCLVIIAKINRVTVADLLREV</sequence>
<comment type="caution">
    <text evidence="2">The sequence shown here is derived from an EMBL/GenBank/DDBJ whole genome shotgun (WGS) entry which is preliminary data.</text>
</comment>
<keyword evidence="1" id="KW-1133">Transmembrane helix</keyword>
<keyword evidence="1" id="KW-0812">Transmembrane</keyword>
<evidence type="ECO:0000313" key="2">
    <source>
        <dbReference type="EMBL" id="MPM26850.1"/>
    </source>
</evidence>
<name>A0A644YEI3_9ZZZZ</name>